<dbReference type="Pfam" id="PF26017">
    <property type="entry name" value="BACK_BTBD8"/>
    <property type="match status" value="1"/>
</dbReference>
<feature type="compositionally biased region" description="Basic and acidic residues" evidence="1">
    <location>
        <begin position="837"/>
        <end position="859"/>
    </location>
</feature>
<keyword evidence="4" id="KW-1185">Reference proteome</keyword>
<dbReference type="SUPFAM" id="SSF54695">
    <property type="entry name" value="POZ domain"/>
    <property type="match status" value="2"/>
</dbReference>
<feature type="compositionally biased region" description="Polar residues" evidence="1">
    <location>
        <begin position="1281"/>
        <end position="1291"/>
    </location>
</feature>
<dbReference type="InterPro" id="IPR027907">
    <property type="entry name" value="BTBD8_C"/>
</dbReference>
<dbReference type="CDD" id="cd18286">
    <property type="entry name" value="BTB2_POZ_BTBD8"/>
    <property type="match status" value="1"/>
</dbReference>
<feature type="compositionally biased region" description="Polar residues" evidence="1">
    <location>
        <begin position="112"/>
        <end position="130"/>
    </location>
</feature>
<name>A0A087YFT6_POEFO</name>
<dbReference type="PANTHER" id="PTHR22427:SF2">
    <property type="entry name" value="BTB_POZ DOMAIN-CONTAINING PROTEIN 8"/>
    <property type="match status" value="1"/>
</dbReference>
<feature type="compositionally biased region" description="Basic and acidic residues" evidence="1">
    <location>
        <begin position="1198"/>
        <end position="1214"/>
    </location>
</feature>
<reference evidence="3" key="2">
    <citation type="submission" date="2025-08" db="UniProtKB">
        <authorList>
            <consortium name="Ensembl"/>
        </authorList>
    </citation>
    <scope>IDENTIFICATION</scope>
</reference>
<evidence type="ECO:0000256" key="1">
    <source>
        <dbReference type="SAM" id="MobiDB-lite"/>
    </source>
</evidence>
<dbReference type="PROSITE" id="PS50097">
    <property type="entry name" value="BTB"/>
    <property type="match status" value="2"/>
</dbReference>
<dbReference type="GeneTree" id="ENSGT00940000164497"/>
<evidence type="ECO:0000259" key="2">
    <source>
        <dbReference type="PROSITE" id="PS50097"/>
    </source>
</evidence>
<proteinExistence type="predicted"/>
<dbReference type="Proteomes" id="UP000028760">
    <property type="component" value="Unassembled WGS sequence"/>
</dbReference>
<dbReference type="STRING" id="48698.ENSPFOP00000016889"/>
<dbReference type="InterPro" id="IPR011333">
    <property type="entry name" value="SKP1/BTB/POZ_sf"/>
</dbReference>
<feature type="domain" description="BTB" evidence="2">
    <location>
        <begin position="43"/>
        <end position="106"/>
    </location>
</feature>
<feature type="region of interest" description="Disordered" evidence="1">
    <location>
        <begin position="748"/>
        <end position="787"/>
    </location>
</feature>
<dbReference type="eggNOG" id="ENOG502QUK4">
    <property type="taxonomic scope" value="Eukaryota"/>
</dbReference>
<feature type="compositionally biased region" description="Low complexity" evidence="1">
    <location>
        <begin position="658"/>
        <end position="670"/>
    </location>
</feature>
<feature type="region of interest" description="Disordered" evidence="1">
    <location>
        <begin position="832"/>
        <end position="859"/>
    </location>
</feature>
<feature type="domain" description="BTB" evidence="2">
    <location>
        <begin position="167"/>
        <end position="234"/>
    </location>
</feature>
<feature type="compositionally biased region" description="Polar residues" evidence="1">
    <location>
        <begin position="1002"/>
        <end position="1017"/>
    </location>
</feature>
<feature type="region of interest" description="Disordered" evidence="1">
    <location>
        <begin position="997"/>
        <end position="1017"/>
    </location>
</feature>
<dbReference type="InterPro" id="IPR043225">
    <property type="entry name" value="BACK_BTBD8"/>
</dbReference>
<dbReference type="Gene3D" id="3.30.710.10">
    <property type="entry name" value="Potassium Channel Kv1.1, Chain A"/>
    <property type="match status" value="2"/>
</dbReference>
<reference evidence="4" key="1">
    <citation type="submission" date="2013-10" db="EMBL/GenBank/DDBJ databases">
        <authorList>
            <person name="Schartl M."/>
            <person name="Warren W."/>
        </authorList>
    </citation>
    <scope>NUCLEOTIDE SEQUENCE [LARGE SCALE GENOMIC DNA]</scope>
    <source>
        <strain evidence="4">female</strain>
    </source>
</reference>
<feature type="compositionally biased region" description="Low complexity" evidence="1">
    <location>
        <begin position="1097"/>
        <end position="1108"/>
    </location>
</feature>
<dbReference type="InterPro" id="IPR000210">
    <property type="entry name" value="BTB/POZ_dom"/>
</dbReference>
<feature type="compositionally biased region" description="Polar residues" evidence="1">
    <location>
        <begin position="766"/>
        <end position="780"/>
    </location>
</feature>
<dbReference type="OMA" id="CIPERAN"/>
<feature type="region of interest" description="Disordered" evidence="1">
    <location>
        <begin position="887"/>
        <end position="961"/>
    </location>
</feature>
<organism evidence="3 4">
    <name type="scientific">Poecilia formosa</name>
    <name type="common">Amazon molly</name>
    <name type="synonym">Limia formosa</name>
    <dbReference type="NCBI Taxonomy" id="48698"/>
    <lineage>
        <taxon>Eukaryota</taxon>
        <taxon>Metazoa</taxon>
        <taxon>Chordata</taxon>
        <taxon>Craniata</taxon>
        <taxon>Vertebrata</taxon>
        <taxon>Euteleostomi</taxon>
        <taxon>Actinopterygii</taxon>
        <taxon>Neopterygii</taxon>
        <taxon>Teleostei</taxon>
        <taxon>Neoteleostei</taxon>
        <taxon>Acanthomorphata</taxon>
        <taxon>Ovalentaria</taxon>
        <taxon>Atherinomorphae</taxon>
        <taxon>Cyprinodontiformes</taxon>
        <taxon>Poeciliidae</taxon>
        <taxon>Poeciliinae</taxon>
        <taxon>Poecilia</taxon>
    </lineage>
</organism>
<evidence type="ECO:0000313" key="4">
    <source>
        <dbReference type="Proteomes" id="UP000028760"/>
    </source>
</evidence>
<feature type="compositionally biased region" description="Basic and acidic residues" evidence="1">
    <location>
        <begin position="1172"/>
        <end position="1182"/>
    </location>
</feature>
<feature type="compositionally biased region" description="Basic and acidic residues" evidence="1">
    <location>
        <begin position="1109"/>
        <end position="1119"/>
    </location>
</feature>
<feature type="region of interest" description="Disordered" evidence="1">
    <location>
        <begin position="109"/>
        <end position="130"/>
    </location>
</feature>
<feature type="compositionally biased region" description="Polar residues" evidence="1">
    <location>
        <begin position="567"/>
        <end position="582"/>
    </location>
</feature>
<protein>
    <submittedName>
        <fullName evidence="3">BTB domain containing 8</fullName>
    </submittedName>
</protein>
<dbReference type="Pfam" id="PF00651">
    <property type="entry name" value="BTB"/>
    <property type="match status" value="2"/>
</dbReference>
<feature type="compositionally biased region" description="Polar residues" evidence="1">
    <location>
        <begin position="1074"/>
        <end position="1083"/>
    </location>
</feature>
<accession>A0A087YFT6</accession>
<feature type="compositionally biased region" description="Low complexity" evidence="1">
    <location>
        <begin position="599"/>
        <end position="613"/>
    </location>
</feature>
<dbReference type="PANTHER" id="PTHR22427">
    <property type="entry name" value="GH15728P"/>
    <property type="match status" value="1"/>
</dbReference>
<dbReference type="EMBL" id="AYCK01005891">
    <property type="status" value="NOT_ANNOTATED_CDS"/>
    <property type="molecule type" value="Genomic_DNA"/>
</dbReference>
<feature type="compositionally biased region" description="Acidic residues" evidence="1">
    <location>
        <begin position="1269"/>
        <end position="1280"/>
    </location>
</feature>
<feature type="region of interest" description="Disordered" evidence="1">
    <location>
        <begin position="1049"/>
        <end position="1292"/>
    </location>
</feature>
<feature type="compositionally biased region" description="Polar residues" evidence="1">
    <location>
        <begin position="895"/>
        <end position="911"/>
    </location>
</feature>
<feature type="compositionally biased region" description="Acidic residues" evidence="1">
    <location>
        <begin position="1223"/>
        <end position="1241"/>
    </location>
</feature>
<dbReference type="SMART" id="SM00225">
    <property type="entry name" value="BTB"/>
    <property type="match status" value="1"/>
</dbReference>
<reference evidence="3" key="3">
    <citation type="submission" date="2025-09" db="UniProtKB">
        <authorList>
            <consortium name="Ensembl"/>
        </authorList>
    </citation>
    <scope>IDENTIFICATION</scope>
</reference>
<sequence length="1613" mass="177810">MINTEAAREFQAKERKYKEQLRRCLSSALSADLNRLLQEELEADVSLYAGSGSVRAHRAVLLARAPHLLQGQTHKDPIIIHLPGYDLPALKDFLRQVYTAEQSMRTAEANCDTESSAANQADPHSSTDSGKQINTWRVYSGSCAFVLEPASGLSTDLLDLYKRGEQCDITIQVAEQVFSCHRAILCARSQYFRAMLSGSWMESSRQCITLHGLGPDEMEILLQFMYGAVMDLPSGANASQVTIAADMLGLEGLKDLVEMIFTRDYCRFFPKPVDGVQKTVLECLSLTHALGLQNLHMLCRRWVAEHFVKAWCERNFSLLSPELQRACITAVTDTMTVRNAVTLLCGTEQLIGSLPEVKWAQHVRAMAVELQEESLHFIVQHLPRVIHTQAFHDLRRREEFTREPTLLKKLCLAVREGVAVDNCCDLFTTVNSLCEAIASGYSHKITSNLQREIGTLRGRLWTFLLQTSYAARHTPGWEALSPKHKERILAEAIDKGDNRRLGKKPVFTSSQVMISVWIRHKSYLSVKRCHSVSHAPIVRARNRKTNRAPQNRNPDVRSAASAMKSDGLSTASKPGESQNSKAKNAKKQDRSVATKAKTAPAGAVVVNGTAAAGAKRDVSEANGSRSSHRPKEQEKKPNPGARPKTTSTTQATVAKVQKGSAGKADKSAGAVTTQAHPGASSTSATTSPENCASSLHDSHSIPGLHSFIDFFTFHRHQQDSLSSSGRTAAEAEWLLSRLQRTECLGQAEKINKSTKSKPQAKAVNKSPLTKQPQRSDTARTSSSAGSCSNSCYFKMTIKRPQNSERDVKNISFKFSITGQSFRKLCVFRSVSPTNKSSVKDPAKTRTSPAEKKEYSKDGLKSSDTIKVTSDTKKKTVKPVSANGVSAKSNAKIAKISSTTKSGSKPKNTPDSSAEKASPKTSKPSNPAPSKISESKKLEAVIGKTSEQSPLDDSSDNVKHKDIVQLMPSAAQSLHPVGQSGEEFLPSEVSTDHIVQKTEAESEIQTSPQDETSVTPTPNKVHHVHFAEADTCKQLDKSKTKPFQDAIITINVNSGPEHEFRSLNSPKDTECPASTPGSIGSTDTPIEDSWRGINHQISPESESGSTHTTSSDDIKPRSEDYDAGGSQDDDCSNDRGVSKCGTMRCSDFLGRSSSDTSTPEELKMYESGAGLRVEVRLRGREAETTSEEEGARQRPRSWLQREEVPVEHTEVRTNESMKGVPNYSEEEEDDDEEEDETEDERSEVEVIPGDGSLPTTEPSPHFQGIVNLAFDDDCPDQENNDQPDYQSTSTFRRSVLLSVDECEELGSEEGGAQTPPQQTDEAFTPCDVFECDSTTCPSGHKQNTLPLDPETTAMKLNIDGKEESVFLTEIQEPTKQESNHVISDKVLDSDTKEATPQERPCHLDLRHTEQLPFNIKFFSTGAVLSLKLSNHQTTGLQSSPVDYCQLFLGDNGLDRLDQTCKHDHRPSKVLSPIYEMDVGEAFERCLDKDRDVRQQVDGERQKGDTENGSDFAEQDWSLLRQLLSEHESNLGVINPVPEELNLAQYLIKQTLSLSRDCLDGQAFLSPEKETFKRWAELISPMEDSSTSITVTSFSPEDAASPQGEWTIVELETHH</sequence>
<feature type="region of interest" description="Disordered" evidence="1">
    <location>
        <begin position="539"/>
        <end position="697"/>
    </location>
</feature>
<evidence type="ECO:0000313" key="3">
    <source>
        <dbReference type="Ensembl" id="ENSPFOP00000016889.2"/>
    </source>
</evidence>
<dbReference type="Pfam" id="PF15363">
    <property type="entry name" value="BTBD8_C"/>
    <property type="match status" value="1"/>
</dbReference>
<dbReference type="Ensembl" id="ENSPFOT00000016911.2">
    <property type="protein sequence ID" value="ENSPFOP00000016889.2"/>
    <property type="gene ID" value="ENSPFOG00000016801.2"/>
</dbReference>